<dbReference type="SUPFAM" id="SSF110296">
    <property type="entry name" value="Oligoxyloglucan reducing end-specific cellobiohydrolase"/>
    <property type="match status" value="1"/>
</dbReference>
<dbReference type="InterPro" id="IPR054817">
    <property type="entry name" value="Glycosyl_F510_1955-like"/>
</dbReference>
<proteinExistence type="predicted"/>
<dbReference type="AlphaFoldDB" id="A0A0F9WU92"/>
<protein>
    <recommendedName>
        <fullName evidence="2">Photosynthesis system II assembly factor Ycf48/Hcf136-like domain-containing protein</fullName>
    </recommendedName>
</protein>
<gene>
    <name evidence="1" type="ORF">LCGC14_0234660</name>
</gene>
<accession>A0A0F9WU92</accession>
<dbReference type="NCBIfam" id="NF045728">
    <property type="entry name" value="glycosyl_F510_1955"/>
    <property type="match status" value="1"/>
</dbReference>
<evidence type="ECO:0008006" key="2">
    <source>
        <dbReference type="Google" id="ProtNLM"/>
    </source>
</evidence>
<organism evidence="1">
    <name type="scientific">marine sediment metagenome</name>
    <dbReference type="NCBI Taxonomy" id="412755"/>
    <lineage>
        <taxon>unclassified sequences</taxon>
        <taxon>metagenomes</taxon>
        <taxon>ecological metagenomes</taxon>
    </lineage>
</organism>
<dbReference type="EMBL" id="LAZR01000115">
    <property type="protein sequence ID" value="KKN89901.1"/>
    <property type="molecule type" value="Genomic_DNA"/>
</dbReference>
<dbReference type="InterPro" id="IPR002860">
    <property type="entry name" value="BNR_rpt"/>
</dbReference>
<dbReference type="Gene3D" id="2.130.10.10">
    <property type="entry name" value="YVTN repeat-like/Quinoprotein amine dehydrogenase"/>
    <property type="match status" value="2"/>
</dbReference>
<evidence type="ECO:0000313" key="1">
    <source>
        <dbReference type="EMBL" id="KKN89901.1"/>
    </source>
</evidence>
<dbReference type="Pfam" id="PF02012">
    <property type="entry name" value="BNR"/>
    <property type="match status" value="1"/>
</dbReference>
<dbReference type="CDD" id="cd15482">
    <property type="entry name" value="Sialidase_non-viral"/>
    <property type="match status" value="1"/>
</dbReference>
<comment type="caution">
    <text evidence="1">The sequence shown here is derived from an EMBL/GenBank/DDBJ whole genome shotgun (WGS) entry which is preliminary data.</text>
</comment>
<name>A0A0F9WU92_9ZZZZ</name>
<reference evidence="1" key="1">
    <citation type="journal article" date="2015" name="Nature">
        <title>Complex archaea that bridge the gap between prokaryotes and eukaryotes.</title>
        <authorList>
            <person name="Spang A."/>
            <person name="Saw J.H."/>
            <person name="Jorgensen S.L."/>
            <person name="Zaremba-Niedzwiedzka K."/>
            <person name="Martijn J."/>
            <person name="Lind A.E."/>
            <person name="van Eijk R."/>
            <person name="Schleper C."/>
            <person name="Guy L."/>
            <person name="Ettema T.J."/>
        </authorList>
    </citation>
    <scope>NUCLEOTIDE SEQUENCE</scope>
</reference>
<dbReference type="InterPro" id="IPR015943">
    <property type="entry name" value="WD40/YVTN_repeat-like_dom_sf"/>
</dbReference>
<sequence length="289" mass="30081">MKNRTTSFLAMGALAAVAVVGSGWSSSQAQSMPIAEVSHIHGIAVNLSDPSRLYLATHDGVFLTSPDGTAEKVSSNTDDYMSFTSHPSDANTFFASGHPKTGGNSGFLVSRDGTSSWEQVSPGVNGPVDFHAMTVSPADPNVLYGLYGEIQTSTDGGKTWEVVGPPPADIYGLAASVTDPQTVYAATGQGVMISRDGAKTWEPSGPAGQPASFVNAAPDGTVYAFVVGSGLVKLAKSASEWEPITKRFGNRILIHFAADPSNPDNLFAVTQQSEVIVSNDGGKSWKPLG</sequence>